<feature type="region of interest" description="Disordered" evidence="1">
    <location>
        <begin position="262"/>
        <end position="283"/>
    </location>
</feature>
<dbReference type="EMBL" id="MCRM02000008">
    <property type="protein sequence ID" value="PNV75180.1"/>
    <property type="molecule type" value="Genomic_DNA"/>
</dbReference>
<gene>
    <name evidence="3" type="ORF">BES34_009860</name>
</gene>
<dbReference type="Proteomes" id="UP000094669">
    <property type="component" value="Unassembled WGS sequence"/>
</dbReference>
<keyword evidence="4" id="KW-1185">Reference proteome</keyword>
<dbReference type="PANTHER" id="PTHR12994:SF17">
    <property type="entry name" value="LD30995P"/>
    <property type="match status" value="1"/>
</dbReference>
<comment type="caution">
    <text evidence="3">The sequence shown here is derived from an EMBL/GenBank/DDBJ whole genome shotgun (WGS) entry which is preliminary data.</text>
</comment>
<sequence length="484" mass="53418">MCDTFVATPDSTASGKMIFGKNSDREPNEAQCLVRYPSGKHSSPTTRVTYRDIPQVKETHEILVSKPFHMWGAEMGANSKGVVIGNEAVFTKIRIEGKNNGLTGMDMIRVALERSRNSIEALELIVDLVEKFGQDAGGGYLNKKFFYHNSFIVADAKDAYVLETAGRFWAWKKIRGFYSISNGLTLESDYDDLHPDAIDYARSQGWLAKGATFSFRESFSDSFYTTFSKCKVRRDVTMRVGNSAGEKMNVRKAMEILRLEGQGGPKSKVGGGPGGFPPRDSGFSPAGSGMGSVCLHATGFTAPNQTNGSFVAEIDTDAKRSQFWATGASIPAISIFLPFSLPGTAASEGTIVQPGASPDTSLWWSHETLYRLCLRNYSDAISVFSAELKDVQESLLKKSQSILLKKGKSVVTLDTLSEEAIAEAVRSYQKWRMQVAELAVKGRLFTRPWLAPLYRASWFIWNRKARITDSVLTGKDLPFEPAYL</sequence>
<dbReference type="RefSeq" id="WP_020988072.1">
    <property type="nucleotide sequence ID" value="NZ_MCRM02000008.1"/>
</dbReference>
<accession>A0ABX4YJ64</accession>
<reference evidence="3" key="1">
    <citation type="submission" date="2018-01" db="EMBL/GenBank/DDBJ databases">
        <title>Genomic characterization of Leptospira inadai serogroup Lyme isolated from captured rat in Brazil and comparative analysis with human reference strain.</title>
        <authorList>
            <person name="Moreno L.Z."/>
            <person name="Loureiro A.P."/>
            <person name="Miraglia F."/>
            <person name="Kremer F.S."/>
            <person name="Eslabao M.R."/>
            <person name="Dellagostin O.A."/>
            <person name="Lilenbaum W."/>
            <person name="Moreno A.M."/>
        </authorList>
    </citation>
    <scope>NUCLEOTIDE SEQUENCE [LARGE SCALE GENOMIC DNA]</scope>
    <source>
        <strain evidence="3">M34/99</strain>
    </source>
</reference>
<evidence type="ECO:0000256" key="1">
    <source>
        <dbReference type="SAM" id="MobiDB-lite"/>
    </source>
</evidence>
<dbReference type="PANTHER" id="PTHR12994">
    <property type="entry name" value="SECERNIN"/>
    <property type="match status" value="1"/>
</dbReference>
<keyword evidence="3" id="KW-0808">Transferase</keyword>
<dbReference type="GO" id="GO:0016746">
    <property type="term" value="F:acyltransferase activity"/>
    <property type="evidence" value="ECO:0007669"/>
    <property type="project" value="UniProtKB-KW"/>
</dbReference>
<dbReference type="InterPro" id="IPR005322">
    <property type="entry name" value="Peptidase_C69"/>
</dbReference>
<feature type="compositionally biased region" description="Gly residues" evidence="1">
    <location>
        <begin position="262"/>
        <end position="274"/>
    </location>
</feature>
<dbReference type="InterPro" id="IPR005079">
    <property type="entry name" value="Peptidase_C45_hydrolase"/>
</dbReference>
<evidence type="ECO:0000313" key="4">
    <source>
        <dbReference type="Proteomes" id="UP000094669"/>
    </source>
</evidence>
<evidence type="ECO:0000313" key="3">
    <source>
        <dbReference type="EMBL" id="PNV75180.1"/>
    </source>
</evidence>
<feature type="domain" description="Peptidase C45 hydrolase" evidence="2">
    <location>
        <begin position="18"/>
        <end position="128"/>
    </location>
</feature>
<protein>
    <submittedName>
        <fullName evidence="3">Acyl-CoA--6-aminopenicillanic acid acyltransferase</fullName>
    </submittedName>
</protein>
<organism evidence="3 4">
    <name type="scientific">Leptospira inadai serovar Lyme</name>
    <dbReference type="NCBI Taxonomy" id="293084"/>
    <lineage>
        <taxon>Bacteria</taxon>
        <taxon>Pseudomonadati</taxon>
        <taxon>Spirochaetota</taxon>
        <taxon>Spirochaetia</taxon>
        <taxon>Leptospirales</taxon>
        <taxon>Leptospiraceae</taxon>
        <taxon>Leptospira</taxon>
    </lineage>
</organism>
<proteinExistence type="predicted"/>
<dbReference type="Gene3D" id="3.60.60.10">
    <property type="entry name" value="Penicillin V Acylase, Chain A"/>
    <property type="match status" value="1"/>
</dbReference>
<keyword evidence="3" id="KW-0012">Acyltransferase</keyword>
<dbReference type="Pfam" id="PF03417">
    <property type="entry name" value="AAT"/>
    <property type="match status" value="1"/>
</dbReference>
<evidence type="ECO:0000259" key="2">
    <source>
        <dbReference type="Pfam" id="PF03417"/>
    </source>
</evidence>
<name>A0ABX4YJ64_9LEPT</name>